<dbReference type="Proteomes" id="UP000050741">
    <property type="component" value="Unassembled WGS sequence"/>
</dbReference>
<evidence type="ECO:0000256" key="9">
    <source>
        <dbReference type="RuleBase" id="RU000688"/>
    </source>
</evidence>
<keyword evidence="3 9" id="KW-0812">Transmembrane</keyword>
<keyword evidence="7 9" id="KW-0675">Receptor</keyword>
<dbReference type="SUPFAM" id="SSF81321">
    <property type="entry name" value="Family A G protein-coupled receptor-like"/>
    <property type="match status" value="1"/>
</dbReference>
<keyword evidence="13" id="KW-1185">Reference proteome</keyword>
<evidence type="ECO:0000256" key="5">
    <source>
        <dbReference type="ARBA" id="ARBA00023040"/>
    </source>
</evidence>
<feature type="transmembrane region" description="Helical" evidence="11">
    <location>
        <begin position="188"/>
        <end position="212"/>
    </location>
</feature>
<dbReference type="PANTHER" id="PTHR24229:SF106">
    <property type="entry name" value="GH14208P"/>
    <property type="match status" value="1"/>
</dbReference>
<keyword evidence="6 11" id="KW-0472">Membrane</keyword>
<feature type="transmembrane region" description="Helical" evidence="11">
    <location>
        <begin position="56"/>
        <end position="81"/>
    </location>
</feature>
<feature type="compositionally biased region" description="Polar residues" evidence="10">
    <location>
        <begin position="384"/>
        <end position="402"/>
    </location>
</feature>
<feature type="domain" description="G-protein coupled receptors family 1 profile" evidence="12">
    <location>
        <begin position="23"/>
        <end position="297"/>
    </location>
</feature>
<feature type="transmembrane region" description="Helical" evidence="11">
    <location>
        <begin position="242"/>
        <end position="260"/>
    </location>
</feature>
<feature type="compositionally biased region" description="Polar residues" evidence="10">
    <location>
        <begin position="663"/>
        <end position="684"/>
    </location>
</feature>
<evidence type="ECO:0000256" key="10">
    <source>
        <dbReference type="SAM" id="MobiDB-lite"/>
    </source>
</evidence>
<comment type="similarity">
    <text evidence="9">Belongs to the G-protein coupled receptor 1 family.</text>
</comment>
<name>A0A183BLS0_GLOPA</name>
<proteinExistence type="inferred from homology"/>
<dbReference type="PROSITE" id="PS50262">
    <property type="entry name" value="G_PROTEIN_RECEP_F1_2"/>
    <property type="match status" value="1"/>
</dbReference>
<evidence type="ECO:0000256" key="6">
    <source>
        <dbReference type="ARBA" id="ARBA00023136"/>
    </source>
</evidence>
<accession>A0A183BLS0</accession>
<dbReference type="GO" id="GO:0005886">
    <property type="term" value="C:plasma membrane"/>
    <property type="evidence" value="ECO:0007669"/>
    <property type="project" value="UniProtKB-SubCell"/>
</dbReference>
<keyword evidence="2" id="KW-1003">Cell membrane</keyword>
<comment type="subcellular location">
    <subcellularLocation>
        <location evidence="1">Cell membrane</location>
        <topology evidence="1">Multi-pass membrane protein</topology>
    </subcellularLocation>
</comment>
<evidence type="ECO:0000256" key="11">
    <source>
        <dbReference type="SAM" id="Phobius"/>
    </source>
</evidence>
<evidence type="ECO:0000313" key="13">
    <source>
        <dbReference type="Proteomes" id="UP000050741"/>
    </source>
</evidence>
<protein>
    <submittedName>
        <fullName evidence="14">G_PROTEIN_RECEP_F1_2 domain-containing protein</fullName>
    </submittedName>
</protein>
<organism evidence="13 14">
    <name type="scientific">Globodera pallida</name>
    <name type="common">Potato cyst nematode worm</name>
    <name type="synonym">Heterodera pallida</name>
    <dbReference type="NCBI Taxonomy" id="36090"/>
    <lineage>
        <taxon>Eukaryota</taxon>
        <taxon>Metazoa</taxon>
        <taxon>Ecdysozoa</taxon>
        <taxon>Nematoda</taxon>
        <taxon>Chromadorea</taxon>
        <taxon>Rhabditida</taxon>
        <taxon>Tylenchina</taxon>
        <taxon>Tylenchomorpha</taxon>
        <taxon>Tylenchoidea</taxon>
        <taxon>Heteroderidae</taxon>
        <taxon>Heteroderinae</taxon>
        <taxon>Globodera</taxon>
    </lineage>
</organism>
<dbReference type="PRINTS" id="PR00237">
    <property type="entry name" value="GPCRRHODOPSN"/>
</dbReference>
<dbReference type="PANTHER" id="PTHR24229">
    <property type="entry name" value="NEUROPEPTIDES RECEPTOR"/>
    <property type="match status" value="1"/>
</dbReference>
<evidence type="ECO:0000256" key="1">
    <source>
        <dbReference type="ARBA" id="ARBA00004651"/>
    </source>
</evidence>
<dbReference type="GO" id="GO:0043005">
    <property type="term" value="C:neuron projection"/>
    <property type="evidence" value="ECO:0007669"/>
    <property type="project" value="TreeGrafter"/>
</dbReference>
<feature type="region of interest" description="Disordered" evidence="10">
    <location>
        <begin position="660"/>
        <end position="715"/>
    </location>
</feature>
<keyword evidence="4 11" id="KW-1133">Transmembrane helix</keyword>
<evidence type="ECO:0000259" key="12">
    <source>
        <dbReference type="PROSITE" id="PS50262"/>
    </source>
</evidence>
<dbReference type="AlphaFoldDB" id="A0A183BLS0"/>
<evidence type="ECO:0000313" key="14">
    <source>
        <dbReference type="WBParaSite" id="GPLIN_000155500"/>
    </source>
</evidence>
<reference evidence="13" key="2">
    <citation type="submission" date="2014-05" db="EMBL/GenBank/DDBJ databases">
        <title>The genome and life-stage specific transcriptomes of Globodera pallida elucidate key aspects of plant parasitism by a cyst nematode.</title>
        <authorList>
            <person name="Cotton J.A."/>
            <person name="Lilley C.J."/>
            <person name="Jones L.M."/>
            <person name="Kikuchi T."/>
            <person name="Reid A.J."/>
            <person name="Thorpe P."/>
            <person name="Tsai I.J."/>
            <person name="Beasley H."/>
            <person name="Blok V."/>
            <person name="Cock P.J.A."/>
            <person name="Van den Akker S.E."/>
            <person name="Holroyd N."/>
            <person name="Hunt M."/>
            <person name="Mantelin S."/>
            <person name="Naghra H."/>
            <person name="Pain A."/>
            <person name="Palomares-Rius J.E."/>
            <person name="Zarowiecki M."/>
            <person name="Berriman M."/>
            <person name="Jones J.T."/>
            <person name="Urwin P.E."/>
        </authorList>
    </citation>
    <scope>NUCLEOTIDE SEQUENCE [LARGE SCALE GENOMIC DNA]</scope>
    <source>
        <strain evidence="13">Lindley</strain>
    </source>
</reference>
<feature type="compositionally biased region" description="Basic and acidic residues" evidence="10">
    <location>
        <begin position="688"/>
        <end position="703"/>
    </location>
</feature>
<dbReference type="GO" id="GO:0042277">
    <property type="term" value="F:peptide binding"/>
    <property type="evidence" value="ECO:0007669"/>
    <property type="project" value="TreeGrafter"/>
</dbReference>
<dbReference type="Gene3D" id="1.20.1070.10">
    <property type="entry name" value="Rhodopsin 7-helix transmembrane proteins"/>
    <property type="match status" value="1"/>
</dbReference>
<feature type="transmembrane region" description="Helical" evidence="11">
    <location>
        <begin position="6"/>
        <end position="32"/>
    </location>
</feature>
<reference evidence="14" key="3">
    <citation type="submission" date="2016-06" db="UniProtKB">
        <authorList>
            <consortium name="WormBaseParasite"/>
        </authorList>
    </citation>
    <scope>IDENTIFICATION</scope>
</reference>
<feature type="transmembrane region" description="Helical" evidence="11">
    <location>
        <begin position="93"/>
        <end position="114"/>
    </location>
</feature>
<keyword evidence="8 9" id="KW-0807">Transducer</keyword>
<dbReference type="InterPro" id="IPR017452">
    <property type="entry name" value="GPCR_Rhodpsn_7TM"/>
</dbReference>
<keyword evidence="5 9" id="KW-0297">G-protein coupled receptor</keyword>
<sequence>MPDPLILVYSIVESCLALFILATNFVVIFVYLRATHLRTPCNVHLRAIHIRTPTNMYIFSLAITDFLAGAVGIPFTVISVLTRWPYRFFPCLAIHLILCALCTISTFHLLAMAVDRYLSICWRRFDHQHHSITRATRKTRARFLIAVSWTIGSFLGGLPLLDGFGFASKTMGKFTGECYFTDVVDYRYLVYVIFITTIILPSGLIAFCYIAIYSHIRHEENGVQEMIGGNERERRIVARRKLVRILIILVMTFAICWYPLYIINTFDLFFQMRANRAVTLTAVVLSHVNCALNPMIYAYGVPGFKQHLRRFKFFRFFSPVSNISMQGTLPGGGAGGGGGVPLPGINAHAAWCNNLARHSSCTNGGGAMNNSRRAGSIGTDRRQSTPQTVTAASATTVNQSGRRSVSTVNPVFSNAMLRESRHVAQFRHHHSVMRWQQQRHAAPPQNSIETDETVADEILETAPNAMSFDNSFGTNGSSQGGVGGGGGVPLPGINAHAAWCAMNNSRRAGSIGTDRRQSTPQTVTAASATTVNQSGRRSVSTVNPVFSNAMLRESRHVAQFRHHHSVMRWQQQRHAAPPQNSIETDETVADEILETAPNAMSFDNSFGTNGSSQADKCTGECCQVQQSEIDRKRSGQSIASRISVWSLRIFTGQWRMLRRRKSSTQSCKESGTVLSETHTENSNAIKYRNREARRRNDEAEECKMIGNGKNEEEEE</sequence>
<evidence type="ECO:0000256" key="8">
    <source>
        <dbReference type="ARBA" id="ARBA00023224"/>
    </source>
</evidence>
<reference evidence="13" key="1">
    <citation type="submission" date="2013-12" db="EMBL/GenBank/DDBJ databases">
        <authorList>
            <person name="Aslett M."/>
        </authorList>
    </citation>
    <scope>NUCLEOTIDE SEQUENCE [LARGE SCALE GENOMIC DNA]</scope>
    <source>
        <strain evidence="13">Lindley</strain>
    </source>
</reference>
<dbReference type="InterPro" id="IPR000276">
    <property type="entry name" value="GPCR_Rhodpsn"/>
</dbReference>
<evidence type="ECO:0000256" key="4">
    <source>
        <dbReference type="ARBA" id="ARBA00022989"/>
    </source>
</evidence>
<feature type="region of interest" description="Disordered" evidence="10">
    <location>
        <begin position="374"/>
        <end position="402"/>
    </location>
</feature>
<evidence type="ECO:0000256" key="7">
    <source>
        <dbReference type="ARBA" id="ARBA00023170"/>
    </source>
</evidence>
<evidence type="ECO:0000256" key="2">
    <source>
        <dbReference type="ARBA" id="ARBA00022475"/>
    </source>
</evidence>
<dbReference type="PROSITE" id="PS00237">
    <property type="entry name" value="G_PROTEIN_RECEP_F1_1"/>
    <property type="match status" value="1"/>
</dbReference>
<evidence type="ECO:0000256" key="3">
    <source>
        <dbReference type="ARBA" id="ARBA00022692"/>
    </source>
</evidence>
<dbReference type="WBParaSite" id="GPLIN_000155500">
    <property type="protein sequence ID" value="GPLIN_000155500"/>
    <property type="gene ID" value="GPLIN_000155500"/>
</dbReference>
<dbReference type="GO" id="GO:0004930">
    <property type="term" value="F:G protein-coupled receptor activity"/>
    <property type="evidence" value="ECO:0007669"/>
    <property type="project" value="UniProtKB-KW"/>
</dbReference>
<feature type="transmembrane region" description="Helical" evidence="11">
    <location>
        <begin position="143"/>
        <end position="168"/>
    </location>
</feature>
<dbReference type="Pfam" id="PF00001">
    <property type="entry name" value="7tm_1"/>
    <property type="match status" value="1"/>
</dbReference>